<dbReference type="EMBL" id="JABSTQ010011381">
    <property type="protein sequence ID" value="KAG0412023.1"/>
    <property type="molecule type" value="Genomic_DNA"/>
</dbReference>
<protein>
    <submittedName>
        <fullName evidence="1">Uncharacterized protein</fullName>
    </submittedName>
</protein>
<evidence type="ECO:0000313" key="1">
    <source>
        <dbReference type="EMBL" id="KAG0412023.1"/>
    </source>
</evidence>
<organism evidence="1 2">
    <name type="scientific">Ixodes persulcatus</name>
    <name type="common">Taiga tick</name>
    <dbReference type="NCBI Taxonomy" id="34615"/>
    <lineage>
        <taxon>Eukaryota</taxon>
        <taxon>Metazoa</taxon>
        <taxon>Ecdysozoa</taxon>
        <taxon>Arthropoda</taxon>
        <taxon>Chelicerata</taxon>
        <taxon>Arachnida</taxon>
        <taxon>Acari</taxon>
        <taxon>Parasitiformes</taxon>
        <taxon>Ixodida</taxon>
        <taxon>Ixodoidea</taxon>
        <taxon>Ixodidae</taxon>
        <taxon>Ixodinae</taxon>
        <taxon>Ixodes</taxon>
    </lineage>
</organism>
<reference evidence="1 2" key="1">
    <citation type="journal article" date="2020" name="Cell">
        <title>Large-Scale Comparative Analyses of Tick Genomes Elucidate Their Genetic Diversity and Vector Capacities.</title>
        <authorList>
            <consortium name="Tick Genome and Microbiome Consortium (TIGMIC)"/>
            <person name="Jia N."/>
            <person name="Wang J."/>
            <person name="Shi W."/>
            <person name="Du L."/>
            <person name="Sun Y."/>
            <person name="Zhan W."/>
            <person name="Jiang J.F."/>
            <person name="Wang Q."/>
            <person name="Zhang B."/>
            <person name="Ji P."/>
            <person name="Bell-Sakyi L."/>
            <person name="Cui X.M."/>
            <person name="Yuan T.T."/>
            <person name="Jiang B.G."/>
            <person name="Yang W.F."/>
            <person name="Lam T.T."/>
            <person name="Chang Q.C."/>
            <person name="Ding S.J."/>
            <person name="Wang X.J."/>
            <person name="Zhu J.G."/>
            <person name="Ruan X.D."/>
            <person name="Zhao L."/>
            <person name="Wei J.T."/>
            <person name="Ye R.Z."/>
            <person name="Que T.C."/>
            <person name="Du C.H."/>
            <person name="Zhou Y.H."/>
            <person name="Cheng J.X."/>
            <person name="Dai P.F."/>
            <person name="Guo W.B."/>
            <person name="Han X.H."/>
            <person name="Huang E.J."/>
            <person name="Li L.F."/>
            <person name="Wei W."/>
            <person name="Gao Y.C."/>
            <person name="Liu J.Z."/>
            <person name="Shao H.Z."/>
            <person name="Wang X."/>
            <person name="Wang C.C."/>
            <person name="Yang T.C."/>
            <person name="Huo Q.B."/>
            <person name="Li W."/>
            <person name="Chen H.Y."/>
            <person name="Chen S.E."/>
            <person name="Zhou L.G."/>
            <person name="Ni X.B."/>
            <person name="Tian J.H."/>
            <person name="Sheng Y."/>
            <person name="Liu T."/>
            <person name="Pan Y.S."/>
            <person name="Xia L.Y."/>
            <person name="Li J."/>
            <person name="Zhao F."/>
            <person name="Cao W.C."/>
        </authorList>
    </citation>
    <scope>NUCLEOTIDE SEQUENCE [LARGE SCALE GENOMIC DNA]</scope>
    <source>
        <strain evidence="1">Iper-2018</strain>
    </source>
</reference>
<sequence>MNVNHGERSAAERGHIYHRSYNTVKIVAGDRLLWPHRATFEDAGEGQGDRYYFRLFQIFYFHRHTLQHLFFGCHYRHNPGSSLVFAGVRVDYVLLVPQLSA</sequence>
<comment type="caution">
    <text evidence="1">The sequence shown here is derived from an EMBL/GenBank/DDBJ whole genome shotgun (WGS) entry which is preliminary data.</text>
</comment>
<accession>A0AC60NY72</accession>
<proteinExistence type="predicted"/>
<dbReference type="Proteomes" id="UP000805193">
    <property type="component" value="Unassembled WGS sequence"/>
</dbReference>
<keyword evidence="2" id="KW-1185">Reference proteome</keyword>
<name>A0AC60NY72_IXOPE</name>
<evidence type="ECO:0000313" key="2">
    <source>
        <dbReference type="Proteomes" id="UP000805193"/>
    </source>
</evidence>
<gene>
    <name evidence="1" type="ORF">HPB47_010840</name>
</gene>